<evidence type="ECO:0000313" key="2">
    <source>
        <dbReference type="EMBL" id="QQZ09908.1"/>
    </source>
</evidence>
<gene>
    <name evidence="2" type="ORF">I5776_02745</name>
</gene>
<protein>
    <submittedName>
        <fullName evidence="2">DJ-1/PfpI family protein</fullName>
    </submittedName>
</protein>
<dbReference type="RefSeq" id="WP_202778859.1">
    <property type="nucleotide sequence ID" value="NZ_CP065425.1"/>
</dbReference>
<name>A0ABX7E2G2_9BACI</name>
<accession>A0ABX7E2G2</accession>
<dbReference type="Proteomes" id="UP000595691">
    <property type="component" value="Chromosome"/>
</dbReference>
<dbReference type="PANTHER" id="PTHR48094">
    <property type="entry name" value="PROTEIN/NUCLEIC ACID DEGLYCASE DJ-1-RELATED"/>
    <property type="match status" value="1"/>
</dbReference>
<dbReference type="InterPro" id="IPR029062">
    <property type="entry name" value="Class_I_gatase-like"/>
</dbReference>
<proteinExistence type="predicted"/>
<dbReference type="PANTHER" id="PTHR48094:SF12">
    <property type="entry name" value="PARKINSON DISEASE PROTEIN 7 HOMOLOG"/>
    <property type="match status" value="1"/>
</dbReference>
<dbReference type="Pfam" id="PF01965">
    <property type="entry name" value="DJ-1_PfpI"/>
    <property type="match status" value="1"/>
</dbReference>
<evidence type="ECO:0000313" key="3">
    <source>
        <dbReference type="Proteomes" id="UP000595691"/>
    </source>
</evidence>
<dbReference type="InterPro" id="IPR050325">
    <property type="entry name" value="Prot/Nucl_acid_deglycase"/>
</dbReference>
<dbReference type="EMBL" id="CP065425">
    <property type="protein sequence ID" value="QQZ09908.1"/>
    <property type="molecule type" value="Genomic_DNA"/>
</dbReference>
<feature type="domain" description="DJ-1/PfpI" evidence="1">
    <location>
        <begin position="2"/>
        <end position="164"/>
    </location>
</feature>
<dbReference type="InterPro" id="IPR002818">
    <property type="entry name" value="DJ-1/PfpI"/>
</dbReference>
<reference evidence="2 3" key="1">
    <citation type="submission" date="2020-11" db="EMBL/GenBank/DDBJ databases">
        <title>Taxonomic evaluation of the Bacillus sporothermodurans group of bacteria based on whole genome sequences.</title>
        <authorList>
            <person name="Fiedler G."/>
            <person name="Herbstmann A.-D."/>
            <person name="Doll E."/>
            <person name="Wenning M."/>
            <person name="Brinks E."/>
            <person name="Kabisch J."/>
            <person name="Breitenwieser F."/>
            <person name="Lappann M."/>
            <person name="Boehnlein C."/>
            <person name="Franz C."/>
        </authorList>
    </citation>
    <scope>NUCLEOTIDE SEQUENCE [LARGE SCALE GENOMIC DNA]</scope>
    <source>
        <strain evidence="2 3">JCM 19841</strain>
    </source>
</reference>
<dbReference type="SUPFAM" id="SSF52317">
    <property type="entry name" value="Class I glutamine amidotransferase-like"/>
    <property type="match status" value="1"/>
</dbReference>
<dbReference type="Gene3D" id="3.40.50.880">
    <property type="match status" value="1"/>
</dbReference>
<organism evidence="2 3">
    <name type="scientific">Heyndrickxia vini</name>
    <dbReference type="NCBI Taxonomy" id="1476025"/>
    <lineage>
        <taxon>Bacteria</taxon>
        <taxon>Bacillati</taxon>
        <taxon>Bacillota</taxon>
        <taxon>Bacilli</taxon>
        <taxon>Bacillales</taxon>
        <taxon>Bacillaceae</taxon>
        <taxon>Heyndrickxia</taxon>
    </lineage>
</organism>
<evidence type="ECO:0000259" key="1">
    <source>
        <dbReference type="Pfam" id="PF01965"/>
    </source>
</evidence>
<keyword evidence="3" id="KW-1185">Reference proteome</keyword>
<sequence>MKNILFLAYPQYADFEIAHTLFFLKKVGKANVTTVTIDGKPVESIAGLLTMPQRGLSEVNVGEYDLVLISGGDGVHTIINESVLHTFLQSAYSKEIPIAAICASATLLGKSGLLKGKRFTCNPNTYEVFKDVFQGANYTGENIEVETNLITAKGTAFPEFNVAVGDLLNIWKDSTQENWALQFCRGNI</sequence>